<comment type="similarity">
    <text evidence="1">Belongs to the virb1 family.</text>
</comment>
<feature type="region of interest" description="Disordered" evidence="2">
    <location>
        <begin position="142"/>
        <end position="276"/>
    </location>
</feature>
<dbReference type="RefSeq" id="WP_079585943.1">
    <property type="nucleotide sequence ID" value="NZ_FNTI01000001.1"/>
</dbReference>
<dbReference type="AlphaFoldDB" id="A0A1M6VH53"/>
<evidence type="ECO:0000256" key="3">
    <source>
        <dbReference type="SAM" id="SignalP"/>
    </source>
</evidence>
<dbReference type="Gene3D" id="1.10.530.10">
    <property type="match status" value="1"/>
</dbReference>
<feature type="compositionally biased region" description="Basic and acidic residues" evidence="2">
    <location>
        <begin position="175"/>
        <end position="185"/>
    </location>
</feature>
<evidence type="ECO:0000313" key="6">
    <source>
        <dbReference type="Proteomes" id="UP000183208"/>
    </source>
</evidence>
<feature type="domain" description="Transglycosylase SLT" evidence="4">
    <location>
        <begin position="37"/>
        <end position="140"/>
    </location>
</feature>
<keyword evidence="3" id="KW-0732">Signal</keyword>
<dbReference type="EMBL" id="FNTI01000001">
    <property type="protein sequence ID" value="SEC64855.1"/>
    <property type="molecule type" value="Genomic_DNA"/>
</dbReference>
<sequence length="276" mass="29208">MKRLPVIAWLAATAALLFSPDAKAQNRATYERLVAVHAHANQVPEALVHRVIVRESKYHPDLIGRGGTIGLMQIKLATARGLGYQGDAEGLRDPETNLTYGVKYLAGAYRAAESNHDRAVHLYAAGYYEVAKRQRLDRARHPEPVLASAPPKDAEPSSDVAAEPKEAAAAPVEVAKSDQAAKPEEAAADLEAAKPNTVAAPKRTSTGAPRPKTASASKTALKPIDLIPSFLKPKPDSKGHSKPAAKKLADAKERVPRPPAGMPASTSGGANATKPR</sequence>
<evidence type="ECO:0000256" key="1">
    <source>
        <dbReference type="ARBA" id="ARBA00009387"/>
    </source>
</evidence>
<name>A0A1M6VH53_9BRAD</name>
<organism evidence="5 6">
    <name type="scientific">Bradyrhizobium lablabi</name>
    <dbReference type="NCBI Taxonomy" id="722472"/>
    <lineage>
        <taxon>Bacteria</taxon>
        <taxon>Pseudomonadati</taxon>
        <taxon>Pseudomonadota</taxon>
        <taxon>Alphaproteobacteria</taxon>
        <taxon>Hyphomicrobiales</taxon>
        <taxon>Nitrobacteraceae</taxon>
        <taxon>Bradyrhizobium</taxon>
    </lineage>
</organism>
<feature type="signal peptide" evidence="3">
    <location>
        <begin position="1"/>
        <end position="24"/>
    </location>
</feature>
<dbReference type="Proteomes" id="UP000183208">
    <property type="component" value="Unassembled WGS sequence"/>
</dbReference>
<dbReference type="InterPro" id="IPR023346">
    <property type="entry name" value="Lysozyme-like_dom_sf"/>
</dbReference>
<feature type="chain" id="PRO_5030031488" evidence="3">
    <location>
        <begin position="25"/>
        <end position="276"/>
    </location>
</feature>
<accession>A0A1M6VH53</accession>
<gene>
    <name evidence="5" type="ORF">SAMN05444171_1938</name>
</gene>
<proteinExistence type="inferred from homology"/>
<dbReference type="CDD" id="cd00254">
    <property type="entry name" value="LT-like"/>
    <property type="match status" value="1"/>
</dbReference>
<evidence type="ECO:0000313" key="5">
    <source>
        <dbReference type="EMBL" id="SEC64855.1"/>
    </source>
</evidence>
<evidence type="ECO:0000256" key="2">
    <source>
        <dbReference type="SAM" id="MobiDB-lite"/>
    </source>
</evidence>
<evidence type="ECO:0000259" key="4">
    <source>
        <dbReference type="Pfam" id="PF01464"/>
    </source>
</evidence>
<dbReference type="Pfam" id="PF01464">
    <property type="entry name" value="SLT"/>
    <property type="match status" value="1"/>
</dbReference>
<reference evidence="5 6" key="1">
    <citation type="submission" date="2016-10" db="EMBL/GenBank/DDBJ databases">
        <authorList>
            <person name="de Groot N.N."/>
        </authorList>
    </citation>
    <scope>NUCLEOTIDE SEQUENCE [LARGE SCALE GENOMIC DNA]</scope>
    <source>
        <strain evidence="5 6">GAS522</strain>
    </source>
</reference>
<dbReference type="SUPFAM" id="SSF53955">
    <property type="entry name" value="Lysozyme-like"/>
    <property type="match status" value="1"/>
</dbReference>
<feature type="compositionally biased region" description="Basic and acidic residues" evidence="2">
    <location>
        <begin position="247"/>
        <end position="256"/>
    </location>
</feature>
<dbReference type="InterPro" id="IPR008258">
    <property type="entry name" value="Transglycosylase_SLT_dom_1"/>
</dbReference>
<protein>
    <submittedName>
        <fullName evidence="5">Transglycosylase SLT domain-containing protein</fullName>
    </submittedName>
</protein>